<dbReference type="Proteomes" id="UP000800096">
    <property type="component" value="Unassembled WGS sequence"/>
</dbReference>
<sequence length="187" mass="21017">MSLTAVYVREMSLTSLLTKHHQLAQEVILENICVCHLRSKFIANDSQRSLHNYKRTLKCKELCQPKVTMQFNAYVIALFSALASTSLADSVWTAFLDAAGAQIGTVNFKMQNKGCFHVHEARQVAFRKDSDSYAGGPYCLQAYTQAECKGNKTTQPFSNVYLKNGWKYHLDDGVSGATSFRWKNKAC</sequence>
<name>A0A6A5QUH1_AMPQU</name>
<organism evidence="1 2">
    <name type="scientific">Ampelomyces quisqualis</name>
    <name type="common">Powdery mildew agent</name>
    <dbReference type="NCBI Taxonomy" id="50730"/>
    <lineage>
        <taxon>Eukaryota</taxon>
        <taxon>Fungi</taxon>
        <taxon>Dikarya</taxon>
        <taxon>Ascomycota</taxon>
        <taxon>Pezizomycotina</taxon>
        <taxon>Dothideomycetes</taxon>
        <taxon>Pleosporomycetidae</taxon>
        <taxon>Pleosporales</taxon>
        <taxon>Pleosporineae</taxon>
        <taxon>Phaeosphaeriaceae</taxon>
        <taxon>Ampelomyces</taxon>
    </lineage>
</organism>
<reference evidence="1" key="1">
    <citation type="journal article" date="2020" name="Stud. Mycol.">
        <title>101 Dothideomycetes genomes: a test case for predicting lifestyles and emergence of pathogens.</title>
        <authorList>
            <person name="Haridas S."/>
            <person name="Albert R."/>
            <person name="Binder M."/>
            <person name="Bloem J."/>
            <person name="Labutti K."/>
            <person name="Salamov A."/>
            <person name="Andreopoulos B."/>
            <person name="Baker S."/>
            <person name="Barry K."/>
            <person name="Bills G."/>
            <person name="Bluhm B."/>
            <person name="Cannon C."/>
            <person name="Castanera R."/>
            <person name="Culley D."/>
            <person name="Daum C."/>
            <person name="Ezra D."/>
            <person name="Gonzalez J."/>
            <person name="Henrissat B."/>
            <person name="Kuo A."/>
            <person name="Liang C."/>
            <person name="Lipzen A."/>
            <person name="Lutzoni F."/>
            <person name="Magnuson J."/>
            <person name="Mondo S."/>
            <person name="Nolan M."/>
            <person name="Ohm R."/>
            <person name="Pangilinan J."/>
            <person name="Park H.-J."/>
            <person name="Ramirez L."/>
            <person name="Alfaro M."/>
            <person name="Sun H."/>
            <person name="Tritt A."/>
            <person name="Yoshinaga Y."/>
            <person name="Zwiers L.-H."/>
            <person name="Turgeon B."/>
            <person name="Goodwin S."/>
            <person name="Spatafora J."/>
            <person name="Crous P."/>
            <person name="Grigoriev I."/>
        </authorList>
    </citation>
    <scope>NUCLEOTIDE SEQUENCE</scope>
    <source>
        <strain evidence="1">HMLAC05119</strain>
    </source>
</reference>
<accession>A0A6A5QUH1</accession>
<dbReference type="AlphaFoldDB" id="A0A6A5QUH1"/>
<proteinExistence type="predicted"/>
<keyword evidence="2" id="KW-1185">Reference proteome</keyword>
<gene>
    <name evidence="1" type="ORF">BDU57DRAFT_128417</name>
</gene>
<protein>
    <submittedName>
        <fullName evidence="1">Uncharacterized protein</fullName>
    </submittedName>
</protein>
<dbReference type="EMBL" id="ML979133">
    <property type="protein sequence ID" value="KAF1919062.1"/>
    <property type="molecule type" value="Genomic_DNA"/>
</dbReference>
<evidence type="ECO:0000313" key="2">
    <source>
        <dbReference type="Proteomes" id="UP000800096"/>
    </source>
</evidence>
<evidence type="ECO:0000313" key="1">
    <source>
        <dbReference type="EMBL" id="KAF1919062.1"/>
    </source>
</evidence>